<sequence>MWQVLLAAALAGSGFCAKRLFNINAETTTVSEQTEQKCDQSKEQQHFDDDSSQHQVSIFRSDDHNCEVQSSTFGDESIFRFSSSGSRGRTRSRFGSKNARKKLGSFRGIRGNVEGFREIEVGKVEKEFGFVEDHRKSGKRFAVCLKKRRTNKNATGKCESCFSKDNSFYGWGLGIGMMCMMSAGKAEICRLNTAMDETVKVVQELKTELSKRKSLRNLHVSNSEAEVNTNPKKIRGKHTQTVLSKSSRESDFEVSGFPTEEGECSSSVLTEEQLPEVLEIDQLEAELESELQKLPWCSKEASGLEGRRSNICETELSAEGFNEPEDQTSNSHQFNGVLPSELDQKLCHLLIEQQESQIVELESELHQANSKLNEKEAELHALKDCVRRLTEFSLATASDEETEAQVEGEKNSEGDYEKKMGPESKKSVVGVKRAMDFE</sequence>
<feature type="region of interest" description="Disordered" evidence="2">
    <location>
        <begin position="220"/>
        <end position="270"/>
    </location>
</feature>
<feature type="compositionally biased region" description="Polar residues" evidence="2">
    <location>
        <begin position="220"/>
        <end position="231"/>
    </location>
</feature>
<evidence type="ECO:0000256" key="1">
    <source>
        <dbReference type="SAM" id="Coils"/>
    </source>
</evidence>
<dbReference type="PANTHER" id="PTHR33476">
    <property type="entry name" value="EMB|CAB62613.1"/>
    <property type="match status" value="1"/>
</dbReference>
<proteinExistence type="predicted"/>
<keyword evidence="1" id="KW-0175">Coiled coil</keyword>
<keyword evidence="3" id="KW-0732">Signal</keyword>
<feature type="chain" id="PRO_5022708388" evidence="3">
    <location>
        <begin position="17"/>
        <end position="438"/>
    </location>
</feature>
<evidence type="ECO:0000256" key="2">
    <source>
        <dbReference type="SAM" id="MobiDB-lite"/>
    </source>
</evidence>
<accession>A0A5B7C2V3</accession>
<name>A0A5B7C2V3_DAVIN</name>
<feature type="signal peptide" evidence="3">
    <location>
        <begin position="1"/>
        <end position="16"/>
    </location>
</feature>
<feature type="compositionally biased region" description="Basic and acidic residues" evidence="2">
    <location>
        <begin position="407"/>
        <end position="426"/>
    </location>
</feature>
<feature type="region of interest" description="Disordered" evidence="2">
    <location>
        <begin position="396"/>
        <end position="438"/>
    </location>
</feature>
<dbReference type="GO" id="GO:0008356">
    <property type="term" value="P:asymmetric cell division"/>
    <property type="evidence" value="ECO:0007669"/>
    <property type="project" value="InterPro"/>
</dbReference>
<reference evidence="4" key="1">
    <citation type="submission" date="2019-08" db="EMBL/GenBank/DDBJ databases">
        <title>Reference gene set and small RNA set construction with multiple tissues from Davidia involucrata Baill.</title>
        <authorList>
            <person name="Yang H."/>
            <person name="Zhou C."/>
            <person name="Li G."/>
            <person name="Wang J."/>
            <person name="Gao P."/>
            <person name="Wang M."/>
            <person name="Wang R."/>
            <person name="Zhao Y."/>
        </authorList>
    </citation>
    <scope>NUCLEOTIDE SEQUENCE</scope>
    <source>
        <tissue evidence="4">Mixed with DoveR01_LX</tissue>
    </source>
</reference>
<evidence type="ECO:0000313" key="4">
    <source>
        <dbReference type="EMBL" id="MPA74541.1"/>
    </source>
</evidence>
<evidence type="ECO:0000256" key="3">
    <source>
        <dbReference type="SAM" id="SignalP"/>
    </source>
</evidence>
<dbReference type="InterPro" id="IPR040348">
    <property type="entry name" value="POLAR-like"/>
</dbReference>
<organism evidence="4">
    <name type="scientific">Davidia involucrata</name>
    <name type="common">Dove tree</name>
    <dbReference type="NCBI Taxonomy" id="16924"/>
    <lineage>
        <taxon>Eukaryota</taxon>
        <taxon>Viridiplantae</taxon>
        <taxon>Streptophyta</taxon>
        <taxon>Embryophyta</taxon>
        <taxon>Tracheophyta</taxon>
        <taxon>Spermatophyta</taxon>
        <taxon>Magnoliopsida</taxon>
        <taxon>eudicotyledons</taxon>
        <taxon>Gunneridae</taxon>
        <taxon>Pentapetalae</taxon>
        <taxon>asterids</taxon>
        <taxon>Cornales</taxon>
        <taxon>Nyssaceae</taxon>
        <taxon>Davidia</taxon>
    </lineage>
</organism>
<feature type="coiled-coil region" evidence="1">
    <location>
        <begin position="351"/>
        <end position="385"/>
    </location>
</feature>
<protein>
    <submittedName>
        <fullName evidence="4">Uncharacterized protein</fullName>
    </submittedName>
</protein>
<dbReference type="AlphaFoldDB" id="A0A5B7C2V3"/>
<dbReference type="PANTHER" id="PTHR33476:SF4">
    <property type="entry name" value="POLAR LOCALIZATION DURING ASYMMETRIC DIVISION AND PROTEIN"/>
    <property type="match status" value="1"/>
</dbReference>
<dbReference type="EMBL" id="GHES01043982">
    <property type="protein sequence ID" value="MPA74541.1"/>
    <property type="molecule type" value="Transcribed_RNA"/>
</dbReference>
<gene>
    <name evidence="4" type="ORF">Din_043982</name>
</gene>